<evidence type="ECO:0000313" key="12">
    <source>
        <dbReference type="Proteomes" id="UP000000305"/>
    </source>
</evidence>
<dbReference type="PRINTS" id="PR00171">
    <property type="entry name" value="SUGRTRNSPORT"/>
</dbReference>
<dbReference type="InterPro" id="IPR036259">
    <property type="entry name" value="MFS_trans_sf"/>
</dbReference>
<keyword evidence="12" id="KW-1185">Reference proteome</keyword>
<evidence type="ECO:0000256" key="6">
    <source>
        <dbReference type="ARBA" id="ARBA00023180"/>
    </source>
</evidence>
<dbReference type="NCBIfam" id="TIGR00879">
    <property type="entry name" value="SP"/>
    <property type="match status" value="1"/>
</dbReference>
<dbReference type="GO" id="GO:0016020">
    <property type="term" value="C:membrane"/>
    <property type="evidence" value="ECO:0000318"/>
    <property type="project" value="GO_Central"/>
</dbReference>
<dbReference type="GO" id="GO:0005886">
    <property type="term" value="C:plasma membrane"/>
    <property type="evidence" value="ECO:0007669"/>
    <property type="project" value="UniProtKB-SubCell"/>
</dbReference>
<dbReference type="SUPFAM" id="SSF103473">
    <property type="entry name" value="MFS general substrate transporter"/>
    <property type="match status" value="1"/>
</dbReference>
<dbReference type="InParanoid" id="E9H6L7"/>
<dbReference type="STRING" id="6669.E9H6L7"/>
<dbReference type="FunFam" id="1.20.1250.20:FF:000055">
    <property type="entry name" value="Facilitated trehalose transporter Tret1-2 homolog"/>
    <property type="match status" value="1"/>
</dbReference>
<keyword evidence="3 9" id="KW-0812">Transmembrane</keyword>
<evidence type="ECO:0000256" key="1">
    <source>
        <dbReference type="ARBA" id="ARBA00004651"/>
    </source>
</evidence>
<dbReference type="InterPro" id="IPR050549">
    <property type="entry name" value="MFS_Trehalose_Transporter"/>
</dbReference>
<dbReference type="PROSITE" id="PS50850">
    <property type="entry name" value="MFS"/>
    <property type="match status" value="1"/>
</dbReference>
<dbReference type="HOGENOM" id="CLU_001265_30_5_1"/>
<dbReference type="PROSITE" id="PS00217">
    <property type="entry name" value="SUGAR_TRANSPORT_2"/>
    <property type="match status" value="1"/>
</dbReference>
<feature type="transmembrane region" description="Helical" evidence="9">
    <location>
        <begin position="135"/>
        <end position="153"/>
    </location>
</feature>
<dbReference type="Proteomes" id="UP000000305">
    <property type="component" value="Unassembled WGS sequence"/>
</dbReference>
<keyword evidence="5 9" id="KW-0472">Membrane</keyword>
<dbReference type="InterPro" id="IPR003663">
    <property type="entry name" value="Sugar/inositol_transpt"/>
</dbReference>
<dbReference type="PROSITE" id="PS00216">
    <property type="entry name" value="SUGAR_TRANSPORT_1"/>
    <property type="match status" value="1"/>
</dbReference>
<gene>
    <name evidence="11" type="ORF">DAPPUDRAFT_308192</name>
</gene>
<dbReference type="GO" id="GO:0022857">
    <property type="term" value="F:transmembrane transporter activity"/>
    <property type="evidence" value="ECO:0000318"/>
    <property type="project" value="GO_Central"/>
</dbReference>
<dbReference type="PANTHER" id="PTHR48021:SF1">
    <property type="entry name" value="GH07001P-RELATED"/>
    <property type="match status" value="1"/>
</dbReference>
<dbReference type="Pfam" id="PF00083">
    <property type="entry name" value="Sugar_tr"/>
    <property type="match status" value="1"/>
</dbReference>
<proteinExistence type="inferred from homology"/>
<evidence type="ECO:0000256" key="9">
    <source>
        <dbReference type="SAM" id="Phobius"/>
    </source>
</evidence>
<feature type="transmembrane region" description="Helical" evidence="9">
    <location>
        <begin position="316"/>
        <end position="341"/>
    </location>
</feature>
<dbReference type="eggNOG" id="KOG0254">
    <property type="taxonomic scope" value="Eukaryota"/>
</dbReference>
<feature type="transmembrane region" description="Helical" evidence="9">
    <location>
        <begin position="212"/>
        <end position="229"/>
    </location>
</feature>
<reference evidence="11 12" key="1">
    <citation type="journal article" date="2011" name="Science">
        <title>The ecoresponsive genome of Daphnia pulex.</title>
        <authorList>
            <person name="Colbourne J.K."/>
            <person name="Pfrender M.E."/>
            <person name="Gilbert D."/>
            <person name="Thomas W.K."/>
            <person name="Tucker A."/>
            <person name="Oakley T.H."/>
            <person name="Tokishita S."/>
            <person name="Aerts A."/>
            <person name="Arnold G.J."/>
            <person name="Basu M.K."/>
            <person name="Bauer D.J."/>
            <person name="Caceres C.E."/>
            <person name="Carmel L."/>
            <person name="Casola C."/>
            <person name="Choi J.H."/>
            <person name="Detter J.C."/>
            <person name="Dong Q."/>
            <person name="Dusheyko S."/>
            <person name="Eads B.D."/>
            <person name="Frohlich T."/>
            <person name="Geiler-Samerotte K.A."/>
            <person name="Gerlach D."/>
            <person name="Hatcher P."/>
            <person name="Jogdeo S."/>
            <person name="Krijgsveld J."/>
            <person name="Kriventseva E.V."/>
            <person name="Kultz D."/>
            <person name="Laforsch C."/>
            <person name="Lindquist E."/>
            <person name="Lopez J."/>
            <person name="Manak J.R."/>
            <person name="Muller J."/>
            <person name="Pangilinan J."/>
            <person name="Patwardhan R.P."/>
            <person name="Pitluck S."/>
            <person name="Pritham E.J."/>
            <person name="Rechtsteiner A."/>
            <person name="Rho M."/>
            <person name="Rogozin I.B."/>
            <person name="Sakarya O."/>
            <person name="Salamov A."/>
            <person name="Schaack S."/>
            <person name="Shapiro H."/>
            <person name="Shiga Y."/>
            <person name="Skalitzky C."/>
            <person name="Smith Z."/>
            <person name="Souvorov A."/>
            <person name="Sung W."/>
            <person name="Tang Z."/>
            <person name="Tsuchiya D."/>
            <person name="Tu H."/>
            <person name="Vos H."/>
            <person name="Wang M."/>
            <person name="Wolf Y.I."/>
            <person name="Yamagata H."/>
            <person name="Yamada T."/>
            <person name="Ye Y."/>
            <person name="Shaw J.R."/>
            <person name="Andrews J."/>
            <person name="Crease T.J."/>
            <person name="Tang H."/>
            <person name="Lucas S.M."/>
            <person name="Robertson H.M."/>
            <person name="Bork P."/>
            <person name="Koonin E.V."/>
            <person name="Zdobnov E.M."/>
            <person name="Grigoriev I.V."/>
            <person name="Lynch M."/>
            <person name="Boore J.L."/>
        </authorList>
    </citation>
    <scope>NUCLEOTIDE SEQUENCE [LARGE SCALE GENOMIC DNA]</scope>
</reference>
<evidence type="ECO:0000256" key="5">
    <source>
        <dbReference type="ARBA" id="ARBA00023136"/>
    </source>
</evidence>
<evidence type="ECO:0000256" key="4">
    <source>
        <dbReference type="ARBA" id="ARBA00022989"/>
    </source>
</evidence>
<evidence type="ECO:0000259" key="10">
    <source>
        <dbReference type="PROSITE" id="PS50850"/>
    </source>
</evidence>
<feature type="transmembrane region" description="Helical" evidence="9">
    <location>
        <begin position="353"/>
        <end position="374"/>
    </location>
</feature>
<keyword evidence="2" id="KW-1003">Cell membrane</keyword>
<feature type="transmembrane region" description="Helical" evidence="9">
    <location>
        <begin position="49"/>
        <end position="69"/>
    </location>
</feature>
<evidence type="ECO:0000256" key="7">
    <source>
        <dbReference type="ARBA" id="ARBA00024348"/>
    </source>
</evidence>
<comment type="similarity">
    <text evidence="7">Belongs to the major facilitator superfamily. Sugar transporter (TC 2.A.1.1) family. Trehalose transporter subfamily.</text>
</comment>
<dbReference type="EMBL" id="GL732598">
    <property type="protein sequence ID" value="EFX72613.1"/>
    <property type="molecule type" value="Genomic_DNA"/>
</dbReference>
<dbReference type="Gene3D" id="1.20.1250.20">
    <property type="entry name" value="MFS general substrate transporter like domains"/>
    <property type="match status" value="1"/>
</dbReference>
<evidence type="ECO:0000256" key="2">
    <source>
        <dbReference type="ARBA" id="ARBA00022475"/>
    </source>
</evidence>
<evidence type="ECO:0000313" key="11">
    <source>
        <dbReference type="EMBL" id="EFX72613.1"/>
    </source>
</evidence>
<dbReference type="InterPro" id="IPR005829">
    <property type="entry name" value="Sugar_transporter_CS"/>
</dbReference>
<accession>E9H6L7</accession>
<feature type="transmembrane region" description="Helical" evidence="9">
    <location>
        <begin position="281"/>
        <end position="304"/>
    </location>
</feature>
<keyword evidence="4 9" id="KW-1133">Transmembrane helix</keyword>
<dbReference type="PhylomeDB" id="E9H6L7"/>
<organism evidence="11 12">
    <name type="scientific">Daphnia pulex</name>
    <name type="common">Water flea</name>
    <dbReference type="NCBI Taxonomy" id="6669"/>
    <lineage>
        <taxon>Eukaryota</taxon>
        <taxon>Metazoa</taxon>
        <taxon>Ecdysozoa</taxon>
        <taxon>Arthropoda</taxon>
        <taxon>Crustacea</taxon>
        <taxon>Branchiopoda</taxon>
        <taxon>Diplostraca</taxon>
        <taxon>Cladocera</taxon>
        <taxon>Anomopoda</taxon>
        <taxon>Daphniidae</taxon>
        <taxon>Daphnia</taxon>
    </lineage>
</organism>
<sequence>MNDLNQTSLLYTLHLDGDQMSWVGSLLNMGALFGALCGGLLMDKFGRRFVLMTMTSPYIIGWLMITLAFDPIMLYVGRVIVGFAGGVCAAIAPCYIGEVSTPTMRGTAGLFYSMNRASGILVTSCMGLWLDWRWLSAICTIQPLILLVGLSFAPESPYFLIKKGRQNDARKAMQWLRGPSYSIEAEIDQIKTRVLDDSREAPKLSDFYQPGVFKPILIGVALMMLQQFSGLNAASFNASEIFRIADLDFNRLIGVVVISAVQVVAIVLSSSVLVKRFYRRTLFIVSVGFACISMLALGVFFYYLDSSSSQNLTKFKWIPLASLIVFFAAVGMGLGGLPWLISSEILPAKFRGPGSSIVAFSNFLMSFIVTKTFIDMQRLMTHAGVFWFYSSICFVGVLFGFFLLPETKDRTANQIQAYFKSDRKSEGLHSVFPSASVRTPL</sequence>
<feature type="transmembrane region" description="Helical" evidence="9">
    <location>
        <begin position="20"/>
        <end position="42"/>
    </location>
</feature>
<protein>
    <recommendedName>
        <fullName evidence="10">Major facilitator superfamily (MFS) profile domain-containing protein</fullName>
    </recommendedName>
</protein>
<feature type="transmembrane region" description="Helical" evidence="9">
    <location>
        <begin position="75"/>
        <end position="97"/>
    </location>
</feature>
<dbReference type="OrthoDB" id="6612291at2759"/>
<evidence type="ECO:0000256" key="3">
    <source>
        <dbReference type="ARBA" id="ARBA00022692"/>
    </source>
</evidence>
<evidence type="ECO:0000256" key="8">
    <source>
        <dbReference type="RuleBase" id="RU003346"/>
    </source>
</evidence>
<feature type="transmembrane region" description="Helical" evidence="9">
    <location>
        <begin position="386"/>
        <end position="404"/>
    </location>
</feature>
<keyword evidence="6" id="KW-0325">Glycoprotein</keyword>
<dbReference type="FunCoup" id="E9H6L7">
    <property type="interactions" value="174"/>
</dbReference>
<dbReference type="AlphaFoldDB" id="E9H6L7"/>
<feature type="domain" description="Major facilitator superfamily (MFS) profile" evidence="10">
    <location>
        <begin position="1"/>
        <end position="408"/>
    </location>
</feature>
<feature type="transmembrane region" description="Helical" evidence="9">
    <location>
        <begin position="109"/>
        <end position="129"/>
    </location>
</feature>
<dbReference type="PANTHER" id="PTHR48021">
    <property type="match status" value="1"/>
</dbReference>
<dbReference type="GO" id="GO:0055085">
    <property type="term" value="P:transmembrane transport"/>
    <property type="evidence" value="ECO:0000318"/>
    <property type="project" value="GO_Central"/>
</dbReference>
<feature type="transmembrane region" description="Helical" evidence="9">
    <location>
        <begin position="249"/>
        <end position="274"/>
    </location>
</feature>
<dbReference type="InterPro" id="IPR020846">
    <property type="entry name" value="MFS_dom"/>
</dbReference>
<name>E9H6L7_DAPPU</name>
<comment type="subcellular location">
    <subcellularLocation>
        <location evidence="1">Cell membrane</location>
        <topology evidence="1">Multi-pass membrane protein</topology>
    </subcellularLocation>
</comment>
<dbReference type="KEGG" id="dpx:DAPPUDRAFT_308192"/>
<keyword evidence="8" id="KW-0813">Transport</keyword>
<dbReference type="InterPro" id="IPR005828">
    <property type="entry name" value="MFS_sugar_transport-like"/>
</dbReference>